<dbReference type="Proteomes" id="UP000001798">
    <property type="component" value="Chromosome 14"/>
</dbReference>
<reference evidence="1 2" key="3">
    <citation type="journal article" date="2017" name="Mol. Plant Pathol.">
        <title>A gapless genome sequence of the fungus Botrytis cinerea.</title>
        <authorList>
            <person name="Van Kan J.A."/>
            <person name="Stassen J.H."/>
            <person name="Mosbach A."/>
            <person name="Van Der Lee T.A."/>
            <person name="Faino L."/>
            <person name="Farmer A.D."/>
            <person name="Papasotiriou D.G."/>
            <person name="Zhou S."/>
            <person name="Seidl M.F."/>
            <person name="Cottam E."/>
            <person name="Edel D."/>
            <person name="Hahn M."/>
            <person name="Schwartz D.C."/>
            <person name="Dietrich R.A."/>
            <person name="Widdison S."/>
            <person name="Scalliet G."/>
        </authorList>
    </citation>
    <scope>NUCLEOTIDE SEQUENCE [LARGE SCALE GENOMIC DNA]</scope>
    <source>
        <strain evidence="1 2">B05.10</strain>
    </source>
</reference>
<sequence>MADTPICHICKQMKERKNFILSRPHIVEQCLLCNRLFCVRHKGEETRGVCQINHWTYYRNHSELGRDGTIFRNMEHRNIEMDPSKAGLDRLAKVLMEREEIKKKTEEEQRST</sequence>
<evidence type="ECO:0000313" key="2">
    <source>
        <dbReference type="Proteomes" id="UP000001798"/>
    </source>
</evidence>
<dbReference type="KEGG" id="bfu:BCIN_14g00660"/>
<name>A0A384K2S8_BOTFB</name>
<dbReference type="AlphaFoldDB" id="A0A384K2S8"/>
<evidence type="ECO:0000313" key="1">
    <source>
        <dbReference type="EMBL" id="ATZ56847.1"/>
    </source>
</evidence>
<dbReference type="RefSeq" id="XP_024552779.1">
    <property type="nucleotide sequence ID" value="XM_024696965.1"/>
</dbReference>
<dbReference type="OrthoDB" id="3552571at2759"/>
<reference evidence="1 2" key="2">
    <citation type="journal article" date="2012" name="Eukaryot. Cell">
        <title>Genome update of Botrytis cinerea strains B05.10 and T4.</title>
        <authorList>
            <person name="Staats M."/>
            <person name="van Kan J.A."/>
        </authorList>
    </citation>
    <scope>NUCLEOTIDE SEQUENCE [LARGE SCALE GENOMIC DNA]</scope>
    <source>
        <strain evidence="1 2">B05.10</strain>
    </source>
</reference>
<keyword evidence="2" id="KW-1185">Reference proteome</keyword>
<accession>A0A384K2S8</accession>
<reference evidence="1 2" key="1">
    <citation type="journal article" date="2011" name="PLoS Genet.">
        <title>Genomic analysis of the necrotrophic fungal pathogens Sclerotinia sclerotiorum and Botrytis cinerea.</title>
        <authorList>
            <person name="Amselem J."/>
            <person name="Cuomo C.A."/>
            <person name="van Kan J.A."/>
            <person name="Viaud M."/>
            <person name="Benito E.P."/>
            <person name="Couloux A."/>
            <person name="Coutinho P.M."/>
            <person name="de Vries R.P."/>
            <person name="Dyer P.S."/>
            <person name="Fillinger S."/>
            <person name="Fournier E."/>
            <person name="Gout L."/>
            <person name="Hahn M."/>
            <person name="Kohn L."/>
            <person name="Lapalu N."/>
            <person name="Plummer K.M."/>
            <person name="Pradier J.M."/>
            <person name="Quevillon E."/>
            <person name="Sharon A."/>
            <person name="Simon A."/>
            <person name="ten Have A."/>
            <person name="Tudzynski B."/>
            <person name="Tudzynski P."/>
            <person name="Wincker P."/>
            <person name="Andrew M."/>
            <person name="Anthouard V."/>
            <person name="Beever R.E."/>
            <person name="Beffa R."/>
            <person name="Benoit I."/>
            <person name="Bouzid O."/>
            <person name="Brault B."/>
            <person name="Chen Z."/>
            <person name="Choquer M."/>
            <person name="Collemare J."/>
            <person name="Cotton P."/>
            <person name="Danchin E.G."/>
            <person name="Da Silva C."/>
            <person name="Gautier A."/>
            <person name="Giraud C."/>
            <person name="Giraud T."/>
            <person name="Gonzalez C."/>
            <person name="Grossetete S."/>
            <person name="Guldener U."/>
            <person name="Henrissat B."/>
            <person name="Howlett B.J."/>
            <person name="Kodira C."/>
            <person name="Kretschmer M."/>
            <person name="Lappartient A."/>
            <person name="Leroch M."/>
            <person name="Levis C."/>
            <person name="Mauceli E."/>
            <person name="Neuveglise C."/>
            <person name="Oeser B."/>
            <person name="Pearson M."/>
            <person name="Poulain J."/>
            <person name="Poussereau N."/>
            <person name="Quesneville H."/>
            <person name="Rascle C."/>
            <person name="Schumacher J."/>
            <person name="Segurens B."/>
            <person name="Sexton A."/>
            <person name="Silva E."/>
            <person name="Sirven C."/>
            <person name="Soanes D.M."/>
            <person name="Talbot N.J."/>
            <person name="Templeton M."/>
            <person name="Yandava C."/>
            <person name="Yarden O."/>
            <person name="Zeng Q."/>
            <person name="Rollins J.A."/>
            <person name="Lebrun M.H."/>
            <person name="Dickman M."/>
        </authorList>
    </citation>
    <scope>NUCLEOTIDE SEQUENCE [LARGE SCALE GENOMIC DNA]</scope>
    <source>
        <strain evidence="1 2">B05.10</strain>
    </source>
</reference>
<dbReference type="GeneID" id="5430556"/>
<dbReference type="VEuPathDB" id="FungiDB:Bcin14g00660"/>
<dbReference type="EMBL" id="CP009818">
    <property type="protein sequence ID" value="ATZ56847.1"/>
    <property type="molecule type" value="Genomic_DNA"/>
</dbReference>
<organism evidence="1 2">
    <name type="scientific">Botryotinia fuckeliana (strain B05.10)</name>
    <name type="common">Noble rot fungus</name>
    <name type="synonym">Botrytis cinerea</name>
    <dbReference type="NCBI Taxonomy" id="332648"/>
    <lineage>
        <taxon>Eukaryota</taxon>
        <taxon>Fungi</taxon>
        <taxon>Dikarya</taxon>
        <taxon>Ascomycota</taxon>
        <taxon>Pezizomycotina</taxon>
        <taxon>Leotiomycetes</taxon>
        <taxon>Helotiales</taxon>
        <taxon>Sclerotiniaceae</taxon>
        <taxon>Botrytis</taxon>
    </lineage>
</organism>
<gene>
    <name evidence="1" type="ORF">BCIN_14g00660</name>
</gene>
<protein>
    <submittedName>
        <fullName evidence="1">Uncharacterized protein</fullName>
    </submittedName>
</protein>
<proteinExistence type="predicted"/>